<evidence type="ECO:0000313" key="2">
    <source>
        <dbReference type="Proteomes" id="UP001055940"/>
    </source>
</evidence>
<gene>
    <name evidence="1" type="ORF">NE857_01175</name>
</gene>
<sequence length="363" mass="39995">MTKTDQRTGDLRGLALTLRQLEVAKWTAVELRRVADDQGWEWCEGTGVPRLRTGSPFGEAWLSVVDSTLEDYVTTEEFVGLHFVIAEKGTRAQEEIQAFREAHEELRDVLGPSYLLGADDTDVSFHWDAPDWGAPYVRWRDLAGPNLIELRATVHGTVLTLRPKGPAEGWYCKTVEHSAGRVGGFVISVLASENVGLQLPGVTLHSEWRDYGAHLAKALRTRAAEVTALGLTQSQGLYTAIPGTGTGLAFSLSFGEQVEVGITTILEEDADLESMDLPSMGWVQAPEERRYEDDIVHLAPVQQYDEVNGVRLALMLLEVAEQAGLDSPEGLLAAEDLAWLPWVDHSFGPGRIKDYGFALRVTQ</sequence>
<proteinExistence type="predicted"/>
<dbReference type="Proteomes" id="UP001055940">
    <property type="component" value="Chromosome"/>
</dbReference>
<name>A0ABY5D8M9_9ACTN</name>
<reference evidence="1" key="1">
    <citation type="submission" date="2022-06" db="EMBL/GenBank/DDBJ databases">
        <authorList>
            <person name="Ping M."/>
        </authorList>
    </citation>
    <scope>NUCLEOTIDE SEQUENCE</scope>
    <source>
        <strain evidence="1">JCM11759T</strain>
    </source>
</reference>
<evidence type="ECO:0000313" key="1">
    <source>
        <dbReference type="EMBL" id="USY20310.1"/>
    </source>
</evidence>
<keyword evidence="2" id="KW-1185">Reference proteome</keyword>
<protein>
    <submittedName>
        <fullName evidence="1">Uncharacterized protein</fullName>
    </submittedName>
</protein>
<dbReference type="EMBL" id="CP099837">
    <property type="protein sequence ID" value="USY20310.1"/>
    <property type="molecule type" value="Genomic_DNA"/>
</dbReference>
<dbReference type="RefSeq" id="WP_254419398.1">
    <property type="nucleotide sequence ID" value="NZ_BAAAJB010000006.1"/>
</dbReference>
<accession>A0ABY5D8M9</accession>
<organism evidence="1 2">
    <name type="scientific">Nocardiopsis exhalans</name>
    <dbReference type="NCBI Taxonomy" id="163604"/>
    <lineage>
        <taxon>Bacteria</taxon>
        <taxon>Bacillati</taxon>
        <taxon>Actinomycetota</taxon>
        <taxon>Actinomycetes</taxon>
        <taxon>Streptosporangiales</taxon>
        <taxon>Nocardiopsidaceae</taxon>
        <taxon>Nocardiopsis</taxon>
    </lineage>
</organism>